<reference evidence="2 3" key="1">
    <citation type="submission" date="2017-06" db="EMBL/GenBank/DDBJ databases">
        <authorList>
            <person name="Kim H.J."/>
            <person name="Triplett B.A."/>
        </authorList>
    </citation>
    <scope>NUCLEOTIDE SEQUENCE [LARGE SCALE GENOMIC DNA]</scope>
    <source>
        <strain evidence="2 3">DSM 43151</strain>
    </source>
</reference>
<evidence type="ECO:0000313" key="3">
    <source>
        <dbReference type="Proteomes" id="UP000198415"/>
    </source>
</evidence>
<evidence type="ECO:0000259" key="1">
    <source>
        <dbReference type="Pfam" id="PF00582"/>
    </source>
</evidence>
<name>A0A239I6R8_9ACTN</name>
<dbReference type="Proteomes" id="UP000198415">
    <property type="component" value="Unassembled WGS sequence"/>
</dbReference>
<dbReference type="SUPFAM" id="SSF52402">
    <property type="entry name" value="Adenine nucleotide alpha hydrolases-like"/>
    <property type="match status" value="1"/>
</dbReference>
<proteinExistence type="predicted"/>
<dbReference type="RefSeq" id="WP_089298461.1">
    <property type="nucleotide sequence ID" value="NZ_BOMU01000107.1"/>
</dbReference>
<protein>
    <submittedName>
        <fullName evidence="2">Universal stress protein family protein</fullName>
    </submittedName>
</protein>
<evidence type="ECO:0000313" key="2">
    <source>
        <dbReference type="EMBL" id="SNS89586.1"/>
    </source>
</evidence>
<sequence>MDVAIETSADSLAAAIRERLADSPDWLIRPLPDHGVVELARRGPAVPPKVVAAAVTDDGHGVEVLAHAWRQARATGATLRVVHVWMGHGNEFGAIDLLLSQALYNTLDPESARQAEREVLHDDDPVRALRALSKEVDLLVVAAAGKRIAPDRPLGGCVDALIGQTACPLTIVIPSMTPAWPGQGANLDMLQPGLMP</sequence>
<dbReference type="Gene3D" id="3.40.50.12370">
    <property type="match status" value="1"/>
</dbReference>
<accession>A0A239I6R8</accession>
<dbReference type="EMBL" id="FZNR01000027">
    <property type="protein sequence ID" value="SNS89586.1"/>
    <property type="molecule type" value="Genomic_DNA"/>
</dbReference>
<organism evidence="2 3">
    <name type="scientific">Actinoplanes regularis</name>
    <dbReference type="NCBI Taxonomy" id="52697"/>
    <lineage>
        <taxon>Bacteria</taxon>
        <taxon>Bacillati</taxon>
        <taxon>Actinomycetota</taxon>
        <taxon>Actinomycetes</taxon>
        <taxon>Micromonosporales</taxon>
        <taxon>Micromonosporaceae</taxon>
        <taxon>Actinoplanes</taxon>
    </lineage>
</organism>
<dbReference type="AlphaFoldDB" id="A0A239I6R8"/>
<keyword evidence="3" id="KW-1185">Reference proteome</keyword>
<dbReference type="Pfam" id="PF00582">
    <property type="entry name" value="Usp"/>
    <property type="match status" value="1"/>
</dbReference>
<feature type="domain" description="UspA" evidence="1">
    <location>
        <begin position="52"/>
        <end position="172"/>
    </location>
</feature>
<dbReference type="OrthoDB" id="3298418at2"/>
<dbReference type="InterPro" id="IPR006016">
    <property type="entry name" value="UspA"/>
</dbReference>
<gene>
    <name evidence="2" type="ORF">SAMN06264365_127129</name>
</gene>